<dbReference type="OrthoDB" id="2121326at2759"/>
<reference evidence="3" key="1">
    <citation type="submission" date="2021-02" db="EMBL/GenBank/DDBJ databases">
        <authorList>
            <person name="Nowell W R."/>
        </authorList>
    </citation>
    <scope>NUCLEOTIDE SEQUENCE</scope>
    <source>
        <strain evidence="3">Ploen Becks lab</strain>
    </source>
</reference>
<gene>
    <name evidence="3" type="ORF">OXX778_LOCUS17228</name>
</gene>
<dbReference type="Pfam" id="PF00085">
    <property type="entry name" value="Thioredoxin"/>
    <property type="match status" value="1"/>
</dbReference>
<feature type="domain" description="Thioredoxin" evidence="2">
    <location>
        <begin position="18"/>
        <end position="92"/>
    </location>
</feature>
<organism evidence="3 4">
    <name type="scientific">Brachionus calyciflorus</name>
    <dbReference type="NCBI Taxonomy" id="104777"/>
    <lineage>
        <taxon>Eukaryota</taxon>
        <taxon>Metazoa</taxon>
        <taxon>Spiralia</taxon>
        <taxon>Gnathifera</taxon>
        <taxon>Rotifera</taxon>
        <taxon>Eurotatoria</taxon>
        <taxon>Monogononta</taxon>
        <taxon>Pseudotrocha</taxon>
        <taxon>Ploima</taxon>
        <taxon>Brachionidae</taxon>
        <taxon>Brachionus</taxon>
    </lineage>
</organism>
<evidence type="ECO:0000259" key="2">
    <source>
        <dbReference type="Pfam" id="PF00085"/>
    </source>
</evidence>
<evidence type="ECO:0000256" key="1">
    <source>
        <dbReference type="SAM" id="MobiDB-lite"/>
    </source>
</evidence>
<name>A0A814I2B8_9BILA</name>
<keyword evidence="4" id="KW-1185">Reference proteome</keyword>
<feature type="region of interest" description="Disordered" evidence="1">
    <location>
        <begin position="168"/>
        <end position="200"/>
    </location>
</feature>
<comment type="caution">
    <text evidence="3">The sequence shown here is derived from an EMBL/GenBank/DDBJ whole genome shotgun (WGS) entry which is preliminary data.</text>
</comment>
<dbReference type="AlphaFoldDB" id="A0A814I2B8"/>
<accession>A0A814I2B8</accession>
<proteinExistence type="predicted"/>
<sequence>MSVIHVKNIDEFFSVTSTGGCIVHYHAYWCTQSRFLERTINKLCKLNPDIKFVLVDVNKSARLMQDLLLNIPSVPYFEVYFDGLKIFNFNVALLHNLSEAIHTLNSKILDVKISDLEEEEVVLVGPIEESLIIEDVKIDKPDESLLIINEANRKESVKKEVKFDKDIKSKEKNNKKKNLKKPSSGISLLCCSPKRKSKSK</sequence>
<dbReference type="CDD" id="cd02947">
    <property type="entry name" value="TRX_family"/>
    <property type="match status" value="1"/>
</dbReference>
<protein>
    <recommendedName>
        <fullName evidence="2">Thioredoxin domain-containing protein</fullName>
    </recommendedName>
</protein>
<dbReference type="Gene3D" id="3.40.30.10">
    <property type="entry name" value="Glutaredoxin"/>
    <property type="match status" value="1"/>
</dbReference>
<dbReference type="Proteomes" id="UP000663879">
    <property type="component" value="Unassembled WGS sequence"/>
</dbReference>
<dbReference type="InterPro" id="IPR013766">
    <property type="entry name" value="Thioredoxin_domain"/>
</dbReference>
<evidence type="ECO:0000313" key="4">
    <source>
        <dbReference type="Proteomes" id="UP000663879"/>
    </source>
</evidence>
<evidence type="ECO:0000313" key="3">
    <source>
        <dbReference type="EMBL" id="CAF1017942.1"/>
    </source>
</evidence>
<dbReference type="EMBL" id="CAJNOC010004333">
    <property type="protein sequence ID" value="CAF1017942.1"/>
    <property type="molecule type" value="Genomic_DNA"/>
</dbReference>
<dbReference type="InterPro" id="IPR036249">
    <property type="entry name" value="Thioredoxin-like_sf"/>
</dbReference>
<dbReference type="SUPFAM" id="SSF52833">
    <property type="entry name" value="Thioredoxin-like"/>
    <property type="match status" value="1"/>
</dbReference>